<comment type="similarity">
    <text evidence="1 6">Belongs to the universal ribosomal protein uL23 family.</text>
</comment>
<keyword evidence="5 6" id="KW-0687">Ribonucleoprotein</keyword>
<keyword evidence="2 6" id="KW-0699">rRNA-binding</keyword>
<dbReference type="EMBL" id="BDFD01000030">
    <property type="protein sequence ID" value="GAV21404.1"/>
    <property type="molecule type" value="Genomic_DNA"/>
</dbReference>
<proteinExistence type="inferred from homology"/>
<reference evidence="7 8" key="1">
    <citation type="journal article" date="2017" name="Arch. Microbiol.">
        <title>Mariprofundus micogutta sp. nov., a novel iron-oxidizing zetaproteobacterium isolated from a deep-sea hydrothermal field at the Bayonnaise knoll of the Izu-Ogasawara arc, and a description of Mariprofundales ord. nov. and Zetaproteobacteria classis nov.</title>
        <authorList>
            <person name="Makita H."/>
            <person name="Tanaka E."/>
            <person name="Mitsunobu S."/>
            <person name="Miyazaki M."/>
            <person name="Nunoura T."/>
            <person name="Uematsu K."/>
            <person name="Takaki Y."/>
            <person name="Nishi S."/>
            <person name="Shimamura S."/>
            <person name="Takai K."/>
        </authorList>
    </citation>
    <scope>NUCLEOTIDE SEQUENCE [LARGE SCALE GENOMIC DNA]</scope>
    <source>
        <strain evidence="7 8">ET2</strain>
    </source>
</reference>
<dbReference type="InterPro" id="IPR012678">
    <property type="entry name" value="Ribosomal_uL23/eL15/eS24_sf"/>
</dbReference>
<evidence type="ECO:0000256" key="6">
    <source>
        <dbReference type="HAMAP-Rule" id="MF_01369"/>
    </source>
</evidence>
<evidence type="ECO:0000256" key="4">
    <source>
        <dbReference type="ARBA" id="ARBA00022980"/>
    </source>
</evidence>
<dbReference type="NCBIfam" id="NF004359">
    <property type="entry name" value="PRK05738.1-3"/>
    <property type="match status" value="1"/>
</dbReference>
<protein>
    <recommendedName>
        <fullName evidence="6">Large ribosomal subunit protein uL23</fullName>
    </recommendedName>
</protein>
<dbReference type="Gene3D" id="3.30.70.330">
    <property type="match status" value="1"/>
</dbReference>
<dbReference type="GO" id="GO:0019843">
    <property type="term" value="F:rRNA binding"/>
    <property type="evidence" value="ECO:0007669"/>
    <property type="project" value="UniProtKB-UniRule"/>
</dbReference>
<sequence length="99" mass="10971">MSANINHFNILTQPVVTEKSYEATGNANQYTFRVARTATKTQVKAAVEAVFEVKVERVQVINMPSKPKRRGATMGTRSGYRKAVVRLAEGETLEVAEEV</sequence>
<dbReference type="GO" id="GO:0006412">
    <property type="term" value="P:translation"/>
    <property type="evidence" value="ECO:0007669"/>
    <property type="project" value="UniProtKB-UniRule"/>
</dbReference>
<keyword evidence="3 6" id="KW-0694">RNA-binding</keyword>
<comment type="caution">
    <text evidence="7">The sequence shown here is derived from an EMBL/GenBank/DDBJ whole genome shotgun (WGS) entry which is preliminary data.</text>
</comment>
<dbReference type="STRING" id="1921010.MMIC_P2388"/>
<dbReference type="FunFam" id="3.30.70.330:FF:000001">
    <property type="entry name" value="50S ribosomal protein L23"/>
    <property type="match status" value="1"/>
</dbReference>
<dbReference type="Proteomes" id="UP000231632">
    <property type="component" value="Unassembled WGS sequence"/>
</dbReference>
<keyword evidence="4 6" id="KW-0689">Ribosomal protein</keyword>
<dbReference type="GO" id="GO:0005840">
    <property type="term" value="C:ribosome"/>
    <property type="evidence" value="ECO:0007669"/>
    <property type="project" value="UniProtKB-KW"/>
</dbReference>
<keyword evidence="8" id="KW-1185">Reference proteome</keyword>
<evidence type="ECO:0000256" key="3">
    <source>
        <dbReference type="ARBA" id="ARBA00022884"/>
    </source>
</evidence>
<name>A0A1L8CRA6_9PROT</name>
<evidence type="ECO:0000256" key="2">
    <source>
        <dbReference type="ARBA" id="ARBA00022730"/>
    </source>
</evidence>
<dbReference type="PANTHER" id="PTHR11620">
    <property type="entry name" value="60S RIBOSOMAL PROTEIN L23A"/>
    <property type="match status" value="1"/>
</dbReference>
<dbReference type="GO" id="GO:1990904">
    <property type="term" value="C:ribonucleoprotein complex"/>
    <property type="evidence" value="ECO:0007669"/>
    <property type="project" value="UniProtKB-KW"/>
</dbReference>
<evidence type="ECO:0000313" key="7">
    <source>
        <dbReference type="EMBL" id="GAV21404.1"/>
    </source>
</evidence>
<evidence type="ECO:0000256" key="1">
    <source>
        <dbReference type="ARBA" id="ARBA00006700"/>
    </source>
</evidence>
<dbReference type="AlphaFoldDB" id="A0A1L8CRA6"/>
<dbReference type="InterPro" id="IPR012677">
    <property type="entry name" value="Nucleotide-bd_a/b_plait_sf"/>
</dbReference>
<dbReference type="NCBIfam" id="NF004363">
    <property type="entry name" value="PRK05738.2-4"/>
    <property type="match status" value="1"/>
</dbReference>
<organism evidence="7 8">
    <name type="scientific">Mariprofundus micogutta</name>
    <dbReference type="NCBI Taxonomy" id="1921010"/>
    <lineage>
        <taxon>Bacteria</taxon>
        <taxon>Pseudomonadati</taxon>
        <taxon>Pseudomonadota</taxon>
        <taxon>Candidatius Mariprofundia</taxon>
        <taxon>Mariprofundales</taxon>
        <taxon>Mariprofundaceae</taxon>
        <taxon>Mariprofundus</taxon>
    </lineage>
</organism>
<accession>A0A1L8CRA6</accession>
<dbReference type="InterPro" id="IPR013025">
    <property type="entry name" value="Ribosomal_uL23-like"/>
</dbReference>
<dbReference type="HAMAP" id="MF_01369_B">
    <property type="entry name" value="Ribosomal_uL23_B"/>
    <property type="match status" value="1"/>
</dbReference>
<dbReference type="Pfam" id="PF00276">
    <property type="entry name" value="Ribosomal_L23"/>
    <property type="match status" value="1"/>
</dbReference>
<evidence type="ECO:0000313" key="8">
    <source>
        <dbReference type="Proteomes" id="UP000231632"/>
    </source>
</evidence>
<dbReference type="RefSeq" id="WP_072660696.1">
    <property type="nucleotide sequence ID" value="NZ_BDFD01000030.1"/>
</dbReference>
<dbReference type="SUPFAM" id="SSF54189">
    <property type="entry name" value="Ribosomal proteins S24e, L23 and L15e"/>
    <property type="match status" value="1"/>
</dbReference>
<evidence type="ECO:0000256" key="5">
    <source>
        <dbReference type="ARBA" id="ARBA00023274"/>
    </source>
</evidence>
<dbReference type="GO" id="GO:0003735">
    <property type="term" value="F:structural constituent of ribosome"/>
    <property type="evidence" value="ECO:0007669"/>
    <property type="project" value="InterPro"/>
</dbReference>
<dbReference type="OrthoDB" id="9793353at2"/>
<comment type="subunit">
    <text evidence="6">Part of the 50S ribosomal subunit. Contacts protein L29, and trigger factor when it is bound to the ribosome.</text>
</comment>
<gene>
    <name evidence="6" type="primary">rplW</name>
    <name evidence="7" type="ORF">MMIC_P2388</name>
</gene>
<comment type="function">
    <text evidence="6">One of the early assembly proteins it binds 23S rRNA. One of the proteins that surrounds the polypeptide exit tunnel on the outside of the ribosome. Forms the main docking site for trigger factor binding to the ribosome.</text>
</comment>